<dbReference type="GO" id="GO:0000271">
    <property type="term" value="P:polysaccharide biosynthetic process"/>
    <property type="evidence" value="ECO:0007669"/>
    <property type="project" value="TreeGrafter"/>
</dbReference>
<protein>
    <recommendedName>
        <fullName evidence="4">Acyltransferase 3 domain-containing protein</fullName>
    </recommendedName>
</protein>
<dbReference type="AlphaFoldDB" id="A0A421GCN5"/>
<organism evidence="2 3">
    <name type="scientific">Phytophthora kernoviae</name>
    <dbReference type="NCBI Taxonomy" id="325452"/>
    <lineage>
        <taxon>Eukaryota</taxon>
        <taxon>Sar</taxon>
        <taxon>Stramenopiles</taxon>
        <taxon>Oomycota</taxon>
        <taxon>Peronosporomycetes</taxon>
        <taxon>Peronosporales</taxon>
        <taxon>Peronosporaceae</taxon>
        <taxon>Phytophthora</taxon>
    </lineage>
</organism>
<comment type="caution">
    <text evidence="2">The sequence shown here is derived from an EMBL/GenBank/DDBJ whole genome shotgun (WGS) entry which is preliminary data.</text>
</comment>
<dbReference type="PANTHER" id="PTHR23028">
    <property type="entry name" value="ACETYLTRANSFERASE"/>
    <property type="match status" value="1"/>
</dbReference>
<name>A0A421GCN5_9STRA</name>
<dbReference type="PANTHER" id="PTHR23028:SF53">
    <property type="entry name" value="ACYL_TRANSF_3 DOMAIN-CONTAINING PROTEIN"/>
    <property type="match status" value="1"/>
</dbReference>
<feature type="transmembrane region" description="Helical" evidence="1">
    <location>
        <begin position="118"/>
        <end position="136"/>
    </location>
</feature>
<dbReference type="GO" id="GO:0016020">
    <property type="term" value="C:membrane"/>
    <property type="evidence" value="ECO:0007669"/>
    <property type="project" value="TreeGrafter"/>
</dbReference>
<accession>A0A421GCN5</accession>
<evidence type="ECO:0000313" key="3">
    <source>
        <dbReference type="Proteomes" id="UP000285624"/>
    </source>
</evidence>
<keyword evidence="1" id="KW-0812">Transmembrane</keyword>
<sequence length="544" mass="61789">MLADYFSKRFFQVYPLFALASITLWIMPFKYKNLHYFVKKPEDFNLFQTLAFHPEHQYYLMWTLPSEISYYFILPLFVLAMLKMGRFWWMLCILLYVWVIHEGLYTTRDNFYRQSLKLHLLTFVVGFMTSTVYVKIDSWTKPTGFKFRTLHTIGIRVVETVLITTYLSVIFRGLFFDWLSMGLPPDTRYIMPFTSVKLSLLFVIEMLQPSAASLLFEWAALRYLCKISFPVYLLKQAVLMIRNLLGDCCIKRRYLVPSASRCQNVPYQAQLTISFSALKSTSSPTTVEELLASLQTAIMRPYCVLLLALVFLATFSNVVSEDTPTTAQSLTTFTNVGINKRFLRTTQTTGSEDGGNGSGEERFLNLGSISERLHMMKMRRSSLNEIKAGDKIKAAEAAKVVKAEKVAEKAAKKLKTAEAAKVVKAEKAAKKLKTAEAAKVAKAEKAAKKLKAAEAAKVAKAEKAAEKVVAAEAAKVAKTLEKLKAAEDKDKALFASLLKRMVDPEKVSERLGLTKLGPRAKESRYFDMFMDYGKLYAQRAQRWS</sequence>
<gene>
    <name evidence="2" type="ORF">BBO99_00009480</name>
</gene>
<evidence type="ECO:0008006" key="4">
    <source>
        <dbReference type="Google" id="ProtNLM"/>
    </source>
</evidence>
<feature type="transmembrane region" description="Helical" evidence="1">
    <location>
        <begin position="157"/>
        <end position="176"/>
    </location>
</feature>
<feature type="transmembrane region" description="Helical" evidence="1">
    <location>
        <begin position="12"/>
        <end position="31"/>
    </location>
</feature>
<feature type="transmembrane region" description="Helical" evidence="1">
    <location>
        <begin position="87"/>
        <end position="106"/>
    </location>
</feature>
<dbReference type="InterPro" id="IPR050879">
    <property type="entry name" value="Acyltransferase_3"/>
</dbReference>
<evidence type="ECO:0000313" key="2">
    <source>
        <dbReference type="EMBL" id="RLN73271.1"/>
    </source>
</evidence>
<keyword evidence="1" id="KW-0472">Membrane</keyword>
<proteinExistence type="predicted"/>
<evidence type="ECO:0000256" key="1">
    <source>
        <dbReference type="SAM" id="Phobius"/>
    </source>
</evidence>
<dbReference type="Proteomes" id="UP000285624">
    <property type="component" value="Unassembled WGS sequence"/>
</dbReference>
<dbReference type="STRING" id="325452.A0A421GCN5"/>
<keyword evidence="3" id="KW-1185">Reference proteome</keyword>
<feature type="transmembrane region" description="Helical" evidence="1">
    <location>
        <begin position="59"/>
        <end position="80"/>
    </location>
</feature>
<reference evidence="2 3" key="1">
    <citation type="journal article" date="2019" name="Mol. Plant Pathol.">
        <title>Genome sequencing of oomycete isolates from Chile supports the New Zealand origin of Phytophthora kernoviae and makes available the first Nothophytophthora sp. genome.</title>
        <authorList>
            <person name="Studholme D.J."/>
            <person name="Panda P."/>
            <person name="Sanfuentes Von Stowasser E."/>
            <person name="Gonzalez M."/>
            <person name="Hill R."/>
            <person name="Sambles C."/>
            <person name="Grant M."/>
            <person name="Williams N.M."/>
            <person name="McDougal R.L."/>
        </authorList>
    </citation>
    <scope>NUCLEOTIDE SEQUENCE [LARGE SCALE GENOMIC DNA]</scope>
    <source>
        <strain evidence="2">Chile4</strain>
    </source>
</reference>
<dbReference type="EMBL" id="MBDN02000814">
    <property type="protein sequence ID" value="RLN73271.1"/>
    <property type="molecule type" value="Genomic_DNA"/>
</dbReference>
<keyword evidence="1" id="KW-1133">Transmembrane helix</keyword>